<dbReference type="InterPro" id="IPR036291">
    <property type="entry name" value="NAD(P)-bd_dom_sf"/>
</dbReference>
<gene>
    <name evidence="2" type="ORF">GCM10022261_24780</name>
</gene>
<dbReference type="Proteomes" id="UP001501586">
    <property type="component" value="Unassembled WGS sequence"/>
</dbReference>
<name>A0ABP8EMD2_9MICO</name>
<feature type="domain" description="NAD(P)-binding" evidence="1">
    <location>
        <begin position="10"/>
        <end position="197"/>
    </location>
</feature>
<dbReference type="Gene3D" id="3.40.50.720">
    <property type="entry name" value="NAD(P)-binding Rossmann-like Domain"/>
    <property type="match status" value="1"/>
</dbReference>
<evidence type="ECO:0000313" key="2">
    <source>
        <dbReference type="EMBL" id="GAA4284947.1"/>
    </source>
</evidence>
<dbReference type="PANTHER" id="PTHR15020:SF50">
    <property type="entry name" value="UPF0659 PROTEIN YMR090W"/>
    <property type="match status" value="1"/>
</dbReference>
<keyword evidence="3" id="KW-1185">Reference proteome</keyword>
<sequence length="223" mass="23550">MTISRIAVVGGHGKIALLLTELLAEKDVAVRSIIRNPDQAEEIRGIGGDPVVCDAENASVAELQEAFGDAEAVVFAAGAGGASGAFRKYTMDLAGSVRSIQAALAANIQRFVQISFIGAKQPTQPDAEEVFAAYWACKREADNALRAADLDWTIVSPGGLTDDPATGELEVGENLERGGTTRRGDVARFIAHILDDERTFGRDFDILDGEQPLGDALDAHLGS</sequence>
<accession>A0ABP8EMD2</accession>
<dbReference type="PANTHER" id="PTHR15020">
    <property type="entry name" value="FLAVIN REDUCTASE-RELATED"/>
    <property type="match status" value="1"/>
</dbReference>
<reference evidence="3" key="1">
    <citation type="journal article" date="2019" name="Int. J. Syst. Evol. Microbiol.">
        <title>The Global Catalogue of Microorganisms (GCM) 10K type strain sequencing project: providing services to taxonomists for standard genome sequencing and annotation.</title>
        <authorList>
            <consortium name="The Broad Institute Genomics Platform"/>
            <consortium name="The Broad Institute Genome Sequencing Center for Infectious Disease"/>
            <person name="Wu L."/>
            <person name="Ma J."/>
        </authorList>
    </citation>
    <scope>NUCLEOTIDE SEQUENCE [LARGE SCALE GENOMIC DNA]</scope>
    <source>
        <strain evidence="3">JCM 17458</strain>
    </source>
</reference>
<dbReference type="EMBL" id="BAABAZ010000006">
    <property type="protein sequence ID" value="GAA4284947.1"/>
    <property type="molecule type" value="Genomic_DNA"/>
</dbReference>
<dbReference type="Pfam" id="PF13460">
    <property type="entry name" value="NAD_binding_10"/>
    <property type="match status" value="1"/>
</dbReference>
<comment type="caution">
    <text evidence="2">The sequence shown here is derived from an EMBL/GenBank/DDBJ whole genome shotgun (WGS) entry which is preliminary data.</text>
</comment>
<dbReference type="RefSeq" id="WP_236862910.1">
    <property type="nucleotide sequence ID" value="NZ_BAABAZ010000006.1"/>
</dbReference>
<dbReference type="SUPFAM" id="SSF51735">
    <property type="entry name" value="NAD(P)-binding Rossmann-fold domains"/>
    <property type="match status" value="1"/>
</dbReference>
<organism evidence="2 3">
    <name type="scientific">Brevibacterium daeguense</name>
    <dbReference type="NCBI Taxonomy" id="909936"/>
    <lineage>
        <taxon>Bacteria</taxon>
        <taxon>Bacillati</taxon>
        <taxon>Actinomycetota</taxon>
        <taxon>Actinomycetes</taxon>
        <taxon>Micrococcales</taxon>
        <taxon>Brevibacteriaceae</taxon>
        <taxon>Brevibacterium</taxon>
    </lineage>
</organism>
<proteinExistence type="predicted"/>
<dbReference type="InterPro" id="IPR016040">
    <property type="entry name" value="NAD(P)-bd_dom"/>
</dbReference>
<protein>
    <submittedName>
        <fullName evidence="2">SDR family oxidoreductase</fullName>
    </submittedName>
</protein>
<evidence type="ECO:0000259" key="1">
    <source>
        <dbReference type="Pfam" id="PF13460"/>
    </source>
</evidence>
<evidence type="ECO:0000313" key="3">
    <source>
        <dbReference type="Proteomes" id="UP001501586"/>
    </source>
</evidence>